<dbReference type="OrthoDB" id="4838614at2759"/>
<protein>
    <submittedName>
        <fullName evidence="1">Uncharacterized protein</fullName>
    </submittedName>
</protein>
<evidence type="ECO:0000313" key="1">
    <source>
        <dbReference type="EMBL" id="OJJ75947.1"/>
    </source>
</evidence>
<dbReference type="EMBL" id="KV878680">
    <property type="protein sequence ID" value="OJJ75947.1"/>
    <property type="molecule type" value="Genomic_DNA"/>
</dbReference>
<dbReference type="AlphaFoldDB" id="A0A1L9UW66"/>
<evidence type="ECO:0000313" key="2">
    <source>
        <dbReference type="Proteomes" id="UP000184499"/>
    </source>
</evidence>
<accession>A0A1L9UW66</accession>
<reference evidence="2" key="1">
    <citation type="journal article" date="2017" name="Genome Biol.">
        <title>Comparative genomics reveals high biological diversity and specific adaptations in the industrially and medically important fungal genus Aspergillus.</title>
        <authorList>
            <person name="de Vries R.P."/>
            <person name="Riley R."/>
            <person name="Wiebenga A."/>
            <person name="Aguilar-Osorio G."/>
            <person name="Amillis S."/>
            <person name="Uchima C.A."/>
            <person name="Anderluh G."/>
            <person name="Asadollahi M."/>
            <person name="Askin M."/>
            <person name="Barry K."/>
            <person name="Battaglia E."/>
            <person name="Bayram O."/>
            <person name="Benocci T."/>
            <person name="Braus-Stromeyer S.A."/>
            <person name="Caldana C."/>
            <person name="Canovas D."/>
            <person name="Cerqueira G.C."/>
            <person name="Chen F."/>
            <person name="Chen W."/>
            <person name="Choi C."/>
            <person name="Clum A."/>
            <person name="Dos Santos R.A."/>
            <person name="Damasio A.R."/>
            <person name="Diallinas G."/>
            <person name="Emri T."/>
            <person name="Fekete E."/>
            <person name="Flipphi M."/>
            <person name="Freyberg S."/>
            <person name="Gallo A."/>
            <person name="Gournas C."/>
            <person name="Habgood R."/>
            <person name="Hainaut M."/>
            <person name="Harispe M.L."/>
            <person name="Henrissat B."/>
            <person name="Hilden K.S."/>
            <person name="Hope R."/>
            <person name="Hossain A."/>
            <person name="Karabika E."/>
            <person name="Karaffa L."/>
            <person name="Karanyi Z."/>
            <person name="Krasevec N."/>
            <person name="Kuo A."/>
            <person name="Kusch H."/>
            <person name="LaButti K."/>
            <person name="Lagendijk E.L."/>
            <person name="Lapidus A."/>
            <person name="Levasseur A."/>
            <person name="Lindquist E."/>
            <person name="Lipzen A."/>
            <person name="Logrieco A.F."/>
            <person name="MacCabe A."/>
            <person name="Maekelae M.R."/>
            <person name="Malavazi I."/>
            <person name="Melin P."/>
            <person name="Meyer V."/>
            <person name="Mielnichuk N."/>
            <person name="Miskei M."/>
            <person name="Molnar A.P."/>
            <person name="Mule G."/>
            <person name="Ngan C.Y."/>
            <person name="Orejas M."/>
            <person name="Orosz E."/>
            <person name="Ouedraogo J.P."/>
            <person name="Overkamp K.M."/>
            <person name="Park H.-S."/>
            <person name="Perrone G."/>
            <person name="Piumi F."/>
            <person name="Punt P.J."/>
            <person name="Ram A.F."/>
            <person name="Ramon A."/>
            <person name="Rauscher S."/>
            <person name="Record E."/>
            <person name="Riano-Pachon D.M."/>
            <person name="Robert V."/>
            <person name="Roehrig J."/>
            <person name="Ruller R."/>
            <person name="Salamov A."/>
            <person name="Salih N.S."/>
            <person name="Samson R.A."/>
            <person name="Sandor E."/>
            <person name="Sanguinetti M."/>
            <person name="Schuetze T."/>
            <person name="Sepcic K."/>
            <person name="Shelest E."/>
            <person name="Sherlock G."/>
            <person name="Sophianopoulou V."/>
            <person name="Squina F.M."/>
            <person name="Sun H."/>
            <person name="Susca A."/>
            <person name="Todd R.B."/>
            <person name="Tsang A."/>
            <person name="Unkles S.E."/>
            <person name="van de Wiele N."/>
            <person name="van Rossen-Uffink D."/>
            <person name="Oliveira J.V."/>
            <person name="Vesth T.C."/>
            <person name="Visser J."/>
            <person name="Yu J.-H."/>
            <person name="Zhou M."/>
            <person name="Andersen M.R."/>
            <person name="Archer D.B."/>
            <person name="Baker S.E."/>
            <person name="Benoit I."/>
            <person name="Brakhage A.A."/>
            <person name="Braus G.H."/>
            <person name="Fischer R."/>
            <person name="Frisvad J.C."/>
            <person name="Goldman G.H."/>
            <person name="Houbraken J."/>
            <person name="Oakley B."/>
            <person name="Pocsi I."/>
            <person name="Scazzocchio C."/>
            <person name="Seiboth B."/>
            <person name="vanKuyk P.A."/>
            <person name="Wortman J."/>
            <person name="Dyer P.S."/>
            <person name="Grigoriev I.V."/>
        </authorList>
    </citation>
    <scope>NUCLEOTIDE SEQUENCE [LARGE SCALE GENOMIC DNA]</scope>
    <source>
        <strain evidence="2">CBS 101740 / IMI 381727 / IBT 21946</strain>
    </source>
</reference>
<dbReference type="VEuPathDB" id="FungiDB:ASPBRDRAFT_26468"/>
<sequence length="221" mass="25248">MMLASIEAEGPANAWNLIFGVELGSPNEAFHKLMGDWSLHRYDESTYLVILDILVCLSRSMSSWSIMIPERQDLLTAQRCLQYAQALATCLKENDPQLVKSRPYLQWVIAEAELKRKLSPNTSGSDLRDHLSRYPGLTIWRGAIPIYLPIRTENPKWTVPRDGGRNYDLLETVLQTAQDLKDYRTEVLCLGELIYRSVNMSERLTRLSDLQKSIQGDVLGY</sequence>
<dbReference type="GeneID" id="93574756"/>
<dbReference type="RefSeq" id="XP_067483194.1">
    <property type="nucleotide sequence ID" value="XM_067622268.1"/>
</dbReference>
<gene>
    <name evidence="1" type="ORF">ASPBRDRAFT_26468</name>
</gene>
<name>A0A1L9UW66_ASPBC</name>
<keyword evidence="2" id="KW-1185">Reference proteome</keyword>
<organism evidence="1 2">
    <name type="scientific">Aspergillus brasiliensis (strain CBS 101740 / IMI 381727 / IBT 21946)</name>
    <dbReference type="NCBI Taxonomy" id="767769"/>
    <lineage>
        <taxon>Eukaryota</taxon>
        <taxon>Fungi</taxon>
        <taxon>Dikarya</taxon>
        <taxon>Ascomycota</taxon>
        <taxon>Pezizomycotina</taxon>
        <taxon>Eurotiomycetes</taxon>
        <taxon>Eurotiomycetidae</taxon>
        <taxon>Eurotiales</taxon>
        <taxon>Aspergillaceae</taxon>
        <taxon>Aspergillus</taxon>
        <taxon>Aspergillus subgen. Circumdati</taxon>
    </lineage>
</organism>
<dbReference type="Proteomes" id="UP000184499">
    <property type="component" value="Unassembled WGS sequence"/>
</dbReference>
<dbReference type="STRING" id="767769.A0A1L9UW66"/>
<proteinExistence type="predicted"/>